<dbReference type="InterPro" id="IPR045867">
    <property type="entry name" value="DNA-dir_RpoC_beta_prime"/>
</dbReference>
<evidence type="ECO:0000256" key="8">
    <source>
        <dbReference type="HAMAP-Rule" id="MF_01324"/>
    </source>
</evidence>
<comment type="subunit">
    <text evidence="8">In plastids the minimal PEP RNA polymerase catalytic core is composed of four subunits: alpha, beta, beta', and beta''. When a (nuclear-encoded) sigma factor is associated with the core the holoenzyme is formed, which can initiate transcription.</text>
</comment>
<dbReference type="GO" id="GO:0003899">
    <property type="term" value="F:DNA-directed RNA polymerase activity"/>
    <property type="evidence" value="ECO:0007669"/>
    <property type="project" value="UniProtKB-UniRule"/>
</dbReference>
<evidence type="ECO:0000256" key="4">
    <source>
        <dbReference type="ARBA" id="ARBA00022695"/>
    </source>
</evidence>
<keyword evidence="4 8" id="KW-0548">Nucleotidyltransferase</keyword>
<evidence type="ECO:0000256" key="5">
    <source>
        <dbReference type="ARBA" id="ARBA00022723"/>
    </source>
</evidence>
<protein>
    <recommendedName>
        <fullName evidence="8">DNA-directed RNA polymerase subunit beta''</fullName>
        <ecNumber evidence="8">2.7.7.6</ecNumber>
    </recommendedName>
    <alternativeName>
        <fullName evidence="8">PEP</fullName>
    </alternativeName>
    <alternativeName>
        <fullName evidence="8">Plastid-encoded RNA polymerase subunit beta''</fullName>
        <shortName evidence="8">RNA polymerase subunit beta''</shortName>
    </alternativeName>
</protein>
<keyword evidence="2 12" id="KW-0934">Plastid</keyword>
<dbReference type="EC" id="2.7.7.6" evidence="8"/>
<dbReference type="Pfam" id="PF04983">
    <property type="entry name" value="RNA_pol_Rpb1_3"/>
    <property type="match status" value="1"/>
</dbReference>
<dbReference type="InterPro" id="IPR007066">
    <property type="entry name" value="RNA_pol_Rpb1_3"/>
</dbReference>
<dbReference type="Pfam" id="PF04998">
    <property type="entry name" value="RNA_pol_Rpb1_5"/>
    <property type="match status" value="2"/>
</dbReference>
<name>A0A140GIQ2_9CHLO</name>
<dbReference type="SUPFAM" id="SSF64484">
    <property type="entry name" value="beta and beta-prime subunits of DNA dependent RNA-polymerase"/>
    <property type="match status" value="2"/>
</dbReference>
<keyword evidence="5 8" id="KW-0479">Metal-binding</keyword>
<dbReference type="InterPro" id="IPR042102">
    <property type="entry name" value="RNA_pol_Rpb1_3_sf"/>
</dbReference>
<comment type="subcellular location">
    <subcellularLocation>
        <location evidence="8">Plastid</location>
        <location evidence="8">Chloroplast</location>
    </subcellularLocation>
</comment>
<keyword evidence="7 8" id="KW-0804">Transcription</keyword>
<reference evidence="12" key="1">
    <citation type="journal article" date="2016" name="Mol. Phylogenet. Evol.">
        <title>Chloroplast phylogenomic data from the green algal order Sphaeropleales (Chlorophyceae, Chlorophyta) reveal complex patterns of sequence evolution.</title>
        <authorList>
            <person name="Fucikova K."/>
            <person name="Lewis P.O."/>
            <person name="Lewis L.A."/>
        </authorList>
    </citation>
    <scope>NUCLEOTIDE SEQUENCE</scope>
    <source>
        <strain evidence="12">UTEX LB 2309</strain>
    </source>
</reference>
<dbReference type="InterPro" id="IPR038120">
    <property type="entry name" value="Rpb1_funnel_sf"/>
</dbReference>
<evidence type="ECO:0000256" key="7">
    <source>
        <dbReference type="ARBA" id="ARBA00023163"/>
    </source>
</evidence>
<feature type="binding site" evidence="8">
    <location>
        <position position="428"/>
    </location>
    <ligand>
        <name>Zn(2+)</name>
        <dbReference type="ChEBI" id="CHEBI:29105"/>
    </ligand>
</feature>
<dbReference type="Gene3D" id="1.10.1790.20">
    <property type="match status" value="1"/>
</dbReference>
<keyword evidence="6 8" id="KW-0862">Zinc</keyword>
<dbReference type="GO" id="GO:0009507">
    <property type="term" value="C:chloroplast"/>
    <property type="evidence" value="ECO:0007669"/>
    <property type="project" value="UniProtKB-SubCell"/>
</dbReference>
<dbReference type="GO" id="GO:0008270">
    <property type="term" value="F:zinc ion binding"/>
    <property type="evidence" value="ECO:0007669"/>
    <property type="project" value="UniProtKB-UniRule"/>
</dbReference>
<dbReference type="Gene3D" id="1.10.132.30">
    <property type="match status" value="1"/>
</dbReference>
<comment type="function">
    <text evidence="8">DNA-dependent RNA polymerase catalyzes the transcription of DNA into RNA using the four ribonucleoside triphosphates as substrates.</text>
</comment>
<dbReference type="HAMAP" id="MF_01324">
    <property type="entry name" value="RNApol_bact_RpoC2"/>
    <property type="match status" value="1"/>
</dbReference>
<dbReference type="CDD" id="cd02655">
    <property type="entry name" value="RNAP_beta'_C"/>
    <property type="match status" value="1"/>
</dbReference>
<evidence type="ECO:0000256" key="2">
    <source>
        <dbReference type="ARBA" id="ARBA00022640"/>
    </source>
</evidence>
<keyword evidence="12" id="KW-0150">Chloroplast</keyword>
<dbReference type="Gene3D" id="1.10.150.390">
    <property type="match status" value="1"/>
</dbReference>
<feature type="domain" description="RNA polymerase Rpb1" evidence="10">
    <location>
        <begin position="299"/>
        <end position="655"/>
    </location>
</feature>
<dbReference type="Gene3D" id="1.10.274.100">
    <property type="entry name" value="RNA polymerase Rpb1, domain 3"/>
    <property type="match status" value="1"/>
</dbReference>
<dbReference type="PANTHER" id="PTHR19376:SF68">
    <property type="entry name" value="DNA-DIRECTED RNA POLYMERASE SUBUNIT BETA"/>
    <property type="match status" value="1"/>
</dbReference>
<organism evidence="12">
    <name type="scientific">Atractomorpha echinata</name>
    <dbReference type="NCBI Taxonomy" id="52677"/>
    <lineage>
        <taxon>Eukaryota</taxon>
        <taxon>Viridiplantae</taxon>
        <taxon>Chlorophyta</taxon>
        <taxon>core chlorophytes</taxon>
        <taxon>Chlorophyceae</taxon>
        <taxon>CS clade</taxon>
        <taxon>Sphaeropleales</taxon>
        <taxon>Sphaeropleaceae</taxon>
        <taxon>Atractomorpha</taxon>
    </lineage>
</organism>
<evidence type="ECO:0000259" key="10">
    <source>
        <dbReference type="Pfam" id="PF04998"/>
    </source>
</evidence>
<feature type="domain" description="RNA polymerase Rpb1" evidence="11">
    <location>
        <begin position="218"/>
        <end position="288"/>
    </location>
</feature>
<comment type="catalytic activity">
    <reaction evidence="8">
        <text>RNA(n) + a ribonucleoside 5'-triphosphate = RNA(n+1) + diphosphate</text>
        <dbReference type="Rhea" id="RHEA:21248"/>
        <dbReference type="Rhea" id="RHEA-COMP:14527"/>
        <dbReference type="Rhea" id="RHEA-COMP:17342"/>
        <dbReference type="ChEBI" id="CHEBI:33019"/>
        <dbReference type="ChEBI" id="CHEBI:61557"/>
        <dbReference type="ChEBI" id="CHEBI:140395"/>
        <dbReference type="EC" id="2.7.7.6"/>
    </reaction>
</comment>
<dbReference type="InterPro" id="IPR012756">
    <property type="entry name" value="DNA-dir_RpoC2_beta_pp"/>
</dbReference>
<evidence type="ECO:0000256" key="6">
    <source>
        <dbReference type="ARBA" id="ARBA00022833"/>
    </source>
</evidence>
<sequence>MFSINNQSYHTFLQSSNFTFPEIGKKLPINFFLYQKQKKSKMFISYNTLYSALFANKCFQPFNTGSCNLNCDWQCAYYNKIKLTRSYKFSYIYSLNNLSNNYTISSYFQTRQRKNFSIFDNISQMSIDQVSAKPNFWNLSFDKGRIKTLVSWFLKNYGQKKTIQLVENLKNIGFEYATKAGISLGIDDLKISPNKAILVAEAEKQTYEVITQYKRAQITGVERFQRLIDTWHRTSENLKQEVINYFEITDLLNPVYMMAFSGARGNISQVRQLVGMRGLMADPKGQILDFPIRSNFREGLTLTEYLISSYGARKGIVDTALRTANAGYLTRRLVDVAQHVIVCHYDCGTNKGILISDMKESSKIIYSLQNRLIGRVLAQDIYSSNGLIAVRNQEISSELAGKISKVASKVLIRSALTCETHKLICQLCYGWSLGQGKLVSIGDAVGVIAAQSIGEPGTQLTMRTFHTGGVFSSDVNDQIMGPYDGTIQYFSSIPGTLVRTPQGKIAFLTKAEGSFVIKSKITSQDDYKTKFFKIPSYTLLFCRHNEEIYFKQVVAQICSSSTQNKQRDDAEQSIQTELQGQVYMDRLTLIEQTNDYGDTNQQSWDWGYIWILSGKIYEIPVDSYIFPKFGDFVNQNSILNQIQWVVPDKFELNLTVKKSFSDNFNNKLPNKKNKTLLYNFKLKKSSLGIFTEISPDAYHNNHLQHSLNIAPKVFETPNEQQQTMLISLKTIENFKNFQKLPKNALPFQILKEKFHNILSVKNKFKRSAIFRQQVTSNFRGESDEALNTFNFLSENLHVPIFINKKHFSFSTDLNFKKSLLLFDTNKFIYKKLGYFFKVNLPSIVGNNQPIFIHFNSLYTKANFINKNDKFFIPVNLHLQHKLFRTNLFSNVDSKLLSSRLKLENSFDWKNFPHTLLTWFPAFYEKQGSCFISYEINQNSPFNVNTLNDPENLILKQKNPSVYSQIIKNISQFPLKNLNYNQMTYNKFKNTHITSNLIYYNFACSYRQEKNNFSVSQIRNSKKLWFFSEKEEKEVFKNPSVTRKIDYTKILQRSNLKKYAELKWKNSNAFSNKHLFYRGRIFWIPHYIYKFLALENAIEPLCLIEKKQFKYHSFNWQAKNSILYYNFTRQGKKVPVSSNIDGLVQIYKTSIFKNLKKTNTWSSSGVDRFRLADKAHTYSYLGGGSNKKLLQSIKNYNKKYYVALKFKSNKMNLNKNFLNIIISMNPKKYKKLVFLKSSYVNKSCSVHNYKFIQNRFLIDDNEALLNCLKMKNAKNREVVSSIFKFSFFNFNQNFEKQFIINKLKPQLTNLILQIQSGWIYIPSQLTNNLLKYNKSIIPLGKVLFDDVIFDNQLIYLEYFPIKSAFLKYNLNFLNLFASVNFGDSLFFRKNTIYQLIKQKHKSRIKSISDICICLSSKKSLKFNLSEFSNVNNNFLNSLAFSLNNLIWVSNFKLRHFSNKSNILFLDKKYLINLPVKNSLGCNIDFFSLESSNIKEQNHFFVIIKKVHEYNIQEMSYYKNNLYNSQITNLNTNFSFLLKQNYHTAGFNKQVKNLRLISKFPNVDLHIEPNLKAFSTTMNAKQYSSSSTKLLKFNSITALGSKALFYTKSSNLLYFKLHFINNSTFQMYSKKPIFSFNYLISPHFFTIFSSYFNFMYTHILNNLTPNFEENHIIKVSPFFCNDKKLTFDLSKFTLFFSSSLSKLFSTPSFNFSLSQKPSYFFNKRFFVKTRLTQLFSASAMENGGLSLSSTKSSFHSLLNSFPTVQNSYILKNQDKLLEKEPFAYSSFLSPYEGEFLVKNQTNWNTTFQKNRLLILTKRDLISFNLKNLVLFAKLSEQNKTENDLVSINKHILVHHDIFIKFSKQVYKIDNLLVTEPKPNNVFLIGEFIYYGDQINQNIAISQAGQVIHLNRNKLTIRKGQSIFLSSKAILHACNGDLIDKNFPVVTLPYQKLKAGDIVQGIPKIEQFFEARITRRGRLFRDSIPNLLKGLFKRYKLKYSQVKAVRQSFYKIQQILVDGVQRVYRSQGVTIADKHIEIIVKQMTCKVKIINGGQTGFFPGELVDLEFVEQINKILMNKVYYEPVVLGITKASLEVGSFLSAASFQQTTRMLSKAAISRKKDFLKGLKENVIVGNLIPSGTGYLVYLQDSYQSFKI</sequence>
<dbReference type="EMBL" id="KT369386">
    <property type="protein sequence ID" value="AMN09167.1"/>
    <property type="molecule type" value="Genomic_DNA"/>
</dbReference>
<keyword evidence="3 8" id="KW-0808">Transferase</keyword>
<dbReference type="GO" id="GO:0006351">
    <property type="term" value="P:DNA-templated transcription"/>
    <property type="evidence" value="ECO:0007669"/>
    <property type="project" value="UniProtKB-UniRule"/>
</dbReference>
<feature type="domain" description="RNA polymerase Rpb1" evidence="10">
    <location>
        <begin position="2008"/>
        <end position="2054"/>
    </location>
</feature>
<keyword evidence="1 8" id="KW-0240">DNA-directed RNA polymerase</keyword>
<comment type="cofactor">
    <cofactor evidence="8">
        <name>Zn(2+)</name>
        <dbReference type="ChEBI" id="CHEBI:29105"/>
    </cofactor>
    <text evidence="8">Binds 1 Zn(2+) ion per subunit.</text>
</comment>
<evidence type="ECO:0000256" key="1">
    <source>
        <dbReference type="ARBA" id="ARBA00022478"/>
    </source>
</evidence>
<feature type="binding site" evidence="8">
    <location>
        <position position="347"/>
    </location>
    <ligand>
        <name>Zn(2+)</name>
        <dbReference type="ChEBI" id="CHEBI:29105"/>
    </ligand>
</feature>
<evidence type="ECO:0000256" key="3">
    <source>
        <dbReference type="ARBA" id="ARBA00022679"/>
    </source>
</evidence>
<feature type="binding site" evidence="8">
    <location>
        <position position="425"/>
    </location>
    <ligand>
        <name>Zn(2+)</name>
        <dbReference type="ChEBI" id="CHEBI:29105"/>
    </ligand>
</feature>
<dbReference type="NCBIfam" id="TIGR02388">
    <property type="entry name" value="rpoC2_cyan"/>
    <property type="match status" value="1"/>
</dbReference>
<dbReference type="GO" id="GO:0000428">
    <property type="term" value="C:DNA-directed RNA polymerase complex"/>
    <property type="evidence" value="ECO:0007669"/>
    <property type="project" value="UniProtKB-KW"/>
</dbReference>
<proteinExistence type="inferred from homology"/>
<comment type="similarity">
    <text evidence="8">Belongs to the RNA polymerase beta' chain family. RpoC2 subfamily.</text>
</comment>
<dbReference type="InterPro" id="IPR007083">
    <property type="entry name" value="RNA_pol_Rpb1_4"/>
</dbReference>
<dbReference type="GO" id="GO:0003677">
    <property type="term" value="F:DNA binding"/>
    <property type="evidence" value="ECO:0007669"/>
    <property type="project" value="UniProtKB-UniRule"/>
</dbReference>
<accession>A0A140GIQ2</accession>
<dbReference type="PANTHER" id="PTHR19376">
    <property type="entry name" value="DNA-DIRECTED RNA POLYMERASE"/>
    <property type="match status" value="1"/>
</dbReference>
<evidence type="ECO:0000259" key="9">
    <source>
        <dbReference type="Pfam" id="PF04983"/>
    </source>
</evidence>
<evidence type="ECO:0000313" key="12">
    <source>
        <dbReference type="EMBL" id="AMN09167.1"/>
    </source>
</evidence>
<dbReference type="InterPro" id="IPR007081">
    <property type="entry name" value="RNA_pol_Rpb1_5"/>
</dbReference>
<evidence type="ECO:0000259" key="11">
    <source>
        <dbReference type="Pfam" id="PF05000"/>
    </source>
</evidence>
<dbReference type="Pfam" id="PF05000">
    <property type="entry name" value="RNA_pol_Rpb1_4"/>
    <property type="match status" value="1"/>
</dbReference>
<feature type="binding site" evidence="8">
    <location>
        <position position="418"/>
    </location>
    <ligand>
        <name>Zn(2+)</name>
        <dbReference type="ChEBI" id="CHEBI:29105"/>
    </ligand>
</feature>
<gene>
    <name evidence="8 12" type="primary">rpoC2</name>
</gene>
<feature type="domain" description="RNA polymerase Rpb1" evidence="9">
    <location>
        <begin position="142"/>
        <end position="189"/>
    </location>
</feature>
<geneLocation type="chloroplast" evidence="12"/>